<sequence>MVITTNTMFAQVFIAALFALAAAENCPSGGEIYARGISNEGKIAVIKAHNDYRIQIANGLVPNQPRGVNLQRMIYDQVLGEKGRVVSDTCKMNHILAQDDRWWWVGQNLYIQWSSQKDDGRQDWETAVAGWFNEHEDFTYPNISVPGKMTGHYTQVVWADSKSVGCDFIYFYDVEQPQYPYAKLYTCNYGPGGNVGGQVPYETGTSGCEDLC</sequence>
<evidence type="ECO:0000256" key="2">
    <source>
        <dbReference type="ARBA" id="ARBA00022525"/>
    </source>
</evidence>
<organism evidence="5 6">
    <name type="scientific">Nicrophorus vespilloides</name>
    <name type="common">Boreal carrion beetle</name>
    <dbReference type="NCBI Taxonomy" id="110193"/>
    <lineage>
        <taxon>Eukaryota</taxon>
        <taxon>Metazoa</taxon>
        <taxon>Ecdysozoa</taxon>
        <taxon>Arthropoda</taxon>
        <taxon>Hexapoda</taxon>
        <taxon>Insecta</taxon>
        <taxon>Pterygota</taxon>
        <taxon>Neoptera</taxon>
        <taxon>Endopterygota</taxon>
        <taxon>Coleoptera</taxon>
        <taxon>Polyphaga</taxon>
        <taxon>Staphyliniformia</taxon>
        <taxon>Silphidae</taxon>
        <taxon>Nicrophorinae</taxon>
        <taxon>Nicrophorus</taxon>
    </lineage>
</organism>
<dbReference type="PROSITE" id="PS01010">
    <property type="entry name" value="CRISP_2"/>
    <property type="match status" value="1"/>
</dbReference>
<keyword evidence="2" id="KW-0964">Secreted</keyword>
<protein>
    <submittedName>
        <fullName evidence="6">Venom allergen 5-like</fullName>
    </submittedName>
</protein>
<dbReference type="InterPro" id="IPR002413">
    <property type="entry name" value="V5_allergen-like"/>
</dbReference>
<dbReference type="InterPro" id="IPR018244">
    <property type="entry name" value="Allrgn_V5/Tpx1_CS"/>
</dbReference>
<evidence type="ECO:0000259" key="4">
    <source>
        <dbReference type="SMART" id="SM00198"/>
    </source>
</evidence>
<dbReference type="Proteomes" id="UP000695000">
    <property type="component" value="Unplaced"/>
</dbReference>
<dbReference type="SMART" id="SM00198">
    <property type="entry name" value="SCP"/>
    <property type="match status" value="1"/>
</dbReference>
<feature type="chain" id="PRO_5046293254" evidence="3">
    <location>
        <begin position="24"/>
        <end position="212"/>
    </location>
</feature>
<dbReference type="PRINTS" id="PR00837">
    <property type="entry name" value="V5TPXLIKE"/>
</dbReference>
<evidence type="ECO:0000256" key="3">
    <source>
        <dbReference type="SAM" id="SignalP"/>
    </source>
</evidence>
<dbReference type="RefSeq" id="XP_017772753.1">
    <property type="nucleotide sequence ID" value="XM_017917264.1"/>
</dbReference>
<name>A0ABM1MDV3_NICVS</name>
<keyword evidence="5" id="KW-1185">Reference proteome</keyword>
<dbReference type="GeneID" id="108559892"/>
<dbReference type="InterPro" id="IPR014044">
    <property type="entry name" value="CAP_dom"/>
</dbReference>
<dbReference type="Gene3D" id="3.40.33.10">
    <property type="entry name" value="CAP"/>
    <property type="match status" value="1"/>
</dbReference>
<reference evidence="6" key="1">
    <citation type="submission" date="2025-08" db="UniProtKB">
        <authorList>
            <consortium name="RefSeq"/>
        </authorList>
    </citation>
    <scope>IDENTIFICATION</scope>
    <source>
        <tissue evidence="6">Whole Larva</tissue>
    </source>
</reference>
<keyword evidence="3" id="KW-0732">Signal</keyword>
<proteinExistence type="predicted"/>
<dbReference type="InterPro" id="IPR035940">
    <property type="entry name" value="CAP_sf"/>
</dbReference>
<evidence type="ECO:0000256" key="1">
    <source>
        <dbReference type="ARBA" id="ARBA00004613"/>
    </source>
</evidence>
<dbReference type="PANTHER" id="PTHR10334">
    <property type="entry name" value="CYSTEINE-RICH SECRETORY PROTEIN-RELATED"/>
    <property type="match status" value="1"/>
</dbReference>
<dbReference type="PRINTS" id="PR00838">
    <property type="entry name" value="V5ALLERGEN"/>
</dbReference>
<evidence type="ECO:0000313" key="6">
    <source>
        <dbReference type="RefSeq" id="XP_017772753.1"/>
    </source>
</evidence>
<accession>A0ABM1MDV3</accession>
<dbReference type="InterPro" id="IPR001283">
    <property type="entry name" value="CRISP-related"/>
</dbReference>
<feature type="domain" description="SCP" evidence="4">
    <location>
        <begin position="40"/>
        <end position="197"/>
    </location>
</feature>
<dbReference type="Pfam" id="PF00188">
    <property type="entry name" value="CAP"/>
    <property type="match status" value="1"/>
</dbReference>
<feature type="signal peptide" evidence="3">
    <location>
        <begin position="1"/>
        <end position="23"/>
    </location>
</feature>
<dbReference type="PROSITE" id="PS01009">
    <property type="entry name" value="CRISP_1"/>
    <property type="match status" value="1"/>
</dbReference>
<dbReference type="CDD" id="cd05380">
    <property type="entry name" value="CAP_euk"/>
    <property type="match status" value="1"/>
</dbReference>
<dbReference type="SUPFAM" id="SSF55797">
    <property type="entry name" value="PR-1-like"/>
    <property type="match status" value="1"/>
</dbReference>
<gene>
    <name evidence="6" type="primary">LOC108559892</name>
</gene>
<evidence type="ECO:0000313" key="5">
    <source>
        <dbReference type="Proteomes" id="UP000695000"/>
    </source>
</evidence>
<comment type="subcellular location">
    <subcellularLocation>
        <location evidence="1">Secreted</location>
    </subcellularLocation>
</comment>